<feature type="signal peptide" evidence="8">
    <location>
        <begin position="1"/>
        <end position="26"/>
    </location>
</feature>
<evidence type="ECO:0000256" key="2">
    <source>
        <dbReference type="ARBA" id="ARBA00022670"/>
    </source>
</evidence>
<dbReference type="GO" id="GO:0016798">
    <property type="term" value="F:hydrolase activity, acting on glycosyl bonds"/>
    <property type="evidence" value="ECO:0007669"/>
    <property type="project" value="UniProtKB-KW"/>
</dbReference>
<keyword evidence="4 6" id="KW-0720">Serine protease</keyword>
<dbReference type="PROSITE" id="PS51892">
    <property type="entry name" value="SUBTILASE"/>
    <property type="match status" value="1"/>
</dbReference>
<gene>
    <name evidence="10" type="ORF">AVDCRST_MAG14-888</name>
</gene>
<dbReference type="GO" id="GO:0004252">
    <property type="term" value="F:serine-type endopeptidase activity"/>
    <property type="evidence" value="ECO:0007669"/>
    <property type="project" value="UniProtKB-UniRule"/>
</dbReference>
<dbReference type="GO" id="GO:0005975">
    <property type="term" value="P:carbohydrate metabolic process"/>
    <property type="evidence" value="ECO:0007669"/>
    <property type="project" value="UniProtKB-ARBA"/>
</dbReference>
<accession>A0A6J4QQW1</accession>
<dbReference type="Pfam" id="PF00082">
    <property type="entry name" value="Peptidase_S8"/>
    <property type="match status" value="1"/>
</dbReference>
<dbReference type="InterPro" id="IPR036116">
    <property type="entry name" value="FN3_sf"/>
</dbReference>
<evidence type="ECO:0000259" key="9">
    <source>
        <dbReference type="PROSITE" id="PS50853"/>
    </source>
</evidence>
<dbReference type="AlphaFoldDB" id="A0A6J4QQW1"/>
<evidence type="ECO:0000256" key="5">
    <source>
        <dbReference type="ARBA" id="ARBA00023295"/>
    </source>
</evidence>
<keyword evidence="2 6" id="KW-0645">Protease</keyword>
<dbReference type="SUPFAM" id="SSF52743">
    <property type="entry name" value="Subtilisin-like"/>
    <property type="match status" value="1"/>
</dbReference>
<feature type="compositionally biased region" description="Polar residues" evidence="7">
    <location>
        <begin position="437"/>
        <end position="451"/>
    </location>
</feature>
<evidence type="ECO:0000256" key="7">
    <source>
        <dbReference type="SAM" id="MobiDB-lite"/>
    </source>
</evidence>
<dbReference type="InterPro" id="IPR036852">
    <property type="entry name" value="Peptidase_S8/S53_dom_sf"/>
</dbReference>
<dbReference type="SUPFAM" id="SSF49265">
    <property type="entry name" value="Fibronectin type III"/>
    <property type="match status" value="1"/>
</dbReference>
<evidence type="ECO:0000256" key="8">
    <source>
        <dbReference type="SAM" id="SignalP"/>
    </source>
</evidence>
<dbReference type="EMBL" id="CADCVG010000039">
    <property type="protein sequence ID" value="CAA9450783.1"/>
    <property type="molecule type" value="Genomic_DNA"/>
</dbReference>
<keyword evidence="5" id="KW-0326">Glycosidase</keyword>
<dbReference type="Gene3D" id="2.60.40.10">
    <property type="entry name" value="Immunoglobulins"/>
    <property type="match status" value="1"/>
</dbReference>
<sequence length="673" mass="70427">MRNCVGFLIAAAAVLLIGLGAQPEQAISQPSERASEASAPKTPGKSSFAPDQILVKAKEGASAEAVESINRKNNASTKKKIPRTKVSVVKLPKALSVEEAIDLYEASSEIEYAEPDFIVKPSQTTSANDPDYPKLYGLNNTGQTSGTADADIDAPEAWYTTSGNANTVVAVIDEGVDINHGDLKDNVWTNPGETAGNKIDDDKNGYVDDVNGYDFYNNDATVYDSGDGDKHGTHVVGTIAAQGNNSLGVVGVNWKAKVMPLKFLGPNGGYISDAVEALNYAVAKGAKISNNSWGGGGYSQTMLDAINKADASGHLFVAAAGNDGRDNDSTPSYPASYDSANIISVAATDSKDSLASFSNYGSTSVDVAAPGASILSTLPDNTYGSYNGTSMATPHVSGVAALLKGMNSSADDATLKEQILKSVDAKSNLSGKMVSGGRSNAAQATKQSDTTAPVAETPAQSFVTPSTLGTSAVPVKLTWSATDNTDGSGIASYQLQQSVNGGTYSNVTLPSATTTTITPSLTPTYTYRFRVAAKDKVGNVSDWAYGPSFKVNAYQENATAVTYPSGTWTRAYLSGAYGSYVKYAKTSGARTKLSFTGRNVAWIAPKSSTRGKAEVYVDGTYVQTVDLYSSSTLARQVVFSKSWATSESHSLEVRVLGTSGRPMVDVDAFMVLQ</sequence>
<evidence type="ECO:0000313" key="10">
    <source>
        <dbReference type="EMBL" id="CAA9450783.1"/>
    </source>
</evidence>
<feature type="active site" description="Charge relay system" evidence="6">
    <location>
        <position position="173"/>
    </location>
</feature>
<dbReference type="InterPro" id="IPR034204">
    <property type="entry name" value="PfSUB1-like_cat_dom"/>
</dbReference>
<dbReference type="InterPro" id="IPR023828">
    <property type="entry name" value="Peptidase_S8_Ser-AS"/>
</dbReference>
<feature type="active site" description="Charge relay system" evidence="6">
    <location>
        <position position="390"/>
    </location>
</feature>
<feature type="active site" description="Charge relay system" evidence="6">
    <location>
        <position position="231"/>
    </location>
</feature>
<organism evidence="10">
    <name type="scientific">uncultured Rubrobacteraceae bacterium</name>
    <dbReference type="NCBI Taxonomy" id="349277"/>
    <lineage>
        <taxon>Bacteria</taxon>
        <taxon>Bacillati</taxon>
        <taxon>Actinomycetota</taxon>
        <taxon>Rubrobacteria</taxon>
        <taxon>Rubrobacterales</taxon>
        <taxon>Rubrobacteraceae</taxon>
        <taxon>environmental samples</taxon>
    </lineage>
</organism>
<name>A0A6J4QQW1_9ACTN</name>
<feature type="chain" id="PRO_5026714888" evidence="8">
    <location>
        <begin position="27"/>
        <end position="673"/>
    </location>
</feature>
<dbReference type="InterPro" id="IPR054399">
    <property type="entry name" value="Fervidolysin-like_N_prodom"/>
</dbReference>
<proteinExistence type="inferred from homology"/>
<dbReference type="InterPro" id="IPR015500">
    <property type="entry name" value="Peptidase_S8_subtilisin-rel"/>
</dbReference>
<evidence type="ECO:0000256" key="6">
    <source>
        <dbReference type="PROSITE-ProRule" id="PRU01240"/>
    </source>
</evidence>
<dbReference type="InterPro" id="IPR051048">
    <property type="entry name" value="Peptidase_S8/S53_subtilisin"/>
</dbReference>
<dbReference type="Gene3D" id="2.60.120.260">
    <property type="entry name" value="Galactose-binding domain-like"/>
    <property type="match status" value="1"/>
</dbReference>
<evidence type="ECO:0000256" key="4">
    <source>
        <dbReference type="ARBA" id="ARBA00022825"/>
    </source>
</evidence>
<dbReference type="CDD" id="cd07473">
    <property type="entry name" value="Peptidases_S8_Subtilisin_like"/>
    <property type="match status" value="1"/>
</dbReference>
<dbReference type="InterPro" id="IPR013783">
    <property type="entry name" value="Ig-like_fold"/>
</dbReference>
<protein>
    <submittedName>
        <fullName evidence="10">Serine protease, subtilase family</fullName>
    </submittedName>
</protein>
<dbReference type="PROSITE" id="PS00138">
    <property type="entry name" value="SUBTILASE_SER"/>
    <property type="match status" value="1"/>
</dbReference>
<dbReference type="InterPro" id="IPR003961">
    <property type="entry name" value="FN3_dom"/>
</dbReference>
<dbReference type="PROSITE" id="PS50853">
    <property type="entry name" value="FN3"/>
    <property type="match status" value="1"/>
</dbReference>
<dbReference type="PANTHER" id="PTHR43399:SF4">
    <property type="entry name" value="CELL WALL-ASSOCIATED PROTEASE"/>
    <property type="match status" value="1"/>
</dbReference>
<dbReference type="PRINTS" id="PR00723">
    <property type="entry name" value="SUBTILISIN"/>
</dbReference>
<feature type="region of interest" description="Disordered" evidence="7">
    <location>
        <begin position="27"/>
        <end position="50"/>
    </location>
</feature>
<dbReference type="Pfam" id="PF22148">
    <property type="entry name" value="Fervidolysin_NPro-like"/>
    <property type="match status" value="1"/>
</dbReference>
<feature type="region of interest" description="Disordered" evidence="7">
    <location>
        <begin position="431"/>
        <end position="465"/>
    </location>
</feature>
<dbReference type="GO" id="GO:0006508">
    <property type="term" value="P:proteolysis"/>
    <property type="evidence" value="ECO:0007669"/>
    <property type="project" value="UniProtKB-KW"/>
</dbReference>
<evidence type="ECO:0000256" key="1">
    <source>
        <dbReference type="ARBA" id="ARBA00011073"/>
    </source>
</evidence>
<dbReference type="InterPro" id="IPR000209">
    <property type="entry name" value="Peptidase_S8/S53_dom"/>
</dbReference>
<feature type="domain" description="Fibronectin type-III" evidence="9">
    <location>
        <begin position="457"/>
        <end position="554"/>
    </location>
</feature>
<reference evidence="10" key="1">
    <citation type="submission" date="2020-02" db="EMBL/GenBank/DDBJ databases">
        <authorList>
            <person name="Meier V. D."/>
        </authorList>
    </citation>
    <scope>NUCLEOTIDE SEQUENCE</scope>
    <source>
        <strain evidence="10">AVDCRST_MAG14</strain>
    </source>
</reference>
<comment type="similarity">
    <text evidence="1 6">Belongs to the peptidase S8 family.</text>
</comment>
<keyword evidence="3 6" id="KW-0378">Hydrolase</keyword>
<evidence type="ECO:0000256" key="3">
    <source>
        <dbReference type="ARBA" id="ARBA00022801"/>
    </source>
</evidence>
<dbReference type="PANTHER" id="PTHR43399">
    <property type="entry name" value="SUBTILISIN-RELATED"/>
    <property type="match status" value="1"/>
</dbReference>
<dbReference type="Gene3D" id="3.40.50.200">
    <property type="entry name" value="Peptidase S8/S53 domain"/>
    <property type="match status" value="1"/>
</dbReference>
<keyword evidence="8" id="KW-0732">Signal</keyword>